<gene>
    <name evidence="2" type="ORF">MARLIPOL_18253</name>
</gene>
<feature type="transmembrane region" description="Helical" evidence="1">
    <location>
        <begin position="21"/>
        <end position="39"/>
    </location>
</feature>
<organism evidence="2 3">
    <name type="scientific">Marinobacter lipolyticus SM19</name>
    <dbReference type="NCBI Taxonomy" id="1318628"/>
    <lineage>
        <taxon>Bacteria</taxon>
        <taxon>Pseudomonadati</taxon>
        <taxon>Pseudomonadota</taxon>
        <taxon>Gammaproteobacteria</taxon>
        <taxon>Pseudomonadales</taxon>
        <taxon>Marinobacteraceae</taxon>
        <taxon>Marinobacter</taxon>
    </lineage>
</organism>
<proteinExistence type="predicted"/>
<dbReference type="RefSeq" id="WP_012140446.1">
    <property type="nucleotide sequence ID" value="NZ_KE007314.1"/>
</dbReference>
<dbReference type="AlphaFoldDB" id="R8AW37"/>
<name>R8AW37_9GAMM</name>
<dbReference type="EMBL" id="ASAD01000034">
    <property type="protein sequence ID" value="EON90538.1"/>
    <property type="molecule type" value="Genomic_DNA"/>
</dbReference>
<protein>
    <submittedName>
        <fullName evidence="2">Uncharacterized protein</fullName>
    </submittedName>
</protein>
<dbReference type="OrthoDB" id="6370343at2"/>
<feature type="transmembrane region" description="Helical" evidence="1">
    <location>
        <begin position="85"/>
        <end position="104"/>
    </location>
</feature>
<comment type="caution">
    <text evidence="2">The sequence shown here is derived from an EMBL/GenBank/DDBJ whole genome shotgun (WGS) entry which is preliminary data.</text>
</comment>
<keyword evidence="1" id="KW-0812">Transmembrane</keyword>
<reference evidence="2 3" key="1">
    <citation type="journal article" date="2013" name="Genome Announc.">
        <title>Draft Genome Sequence of the Moderately Halophilic Bacterium Marinobacter lipolyticus Strain SM19.</title>
        <authorList>
            <person name="Papke R.T."/>
            <person name="de la Haba R.R."/>
            <person name="Infante-Dominguez C."/>
            <person name="Perez D."/>
            <person name="Sanchez-Porro C."/>
            <person name="Lapierre P."/>
            <person name="Ventosa A."/>
        </authorList>
    </citation>
    <scope>NUCLEOTIDE SEQUENCE [LARGE SCALE GENOMIC DNA]</scope>
    <source>
        <strain evidence="2 3">SM19</strain>
    </source>
</reference>
<evidence type="ECO:0000313" key="2">
    <source>
        <dbReference type="EMBL" id="EON90538.1"/>
    </source>
</evidence>
<dbReference type="PATRIC" id="fig|1318628.3.peg.3635"/>
<keyword evidence="3" id="KW-1185">Reference proteome</keyword>
<accession>R8AW37</accession>
<dbReference type="Proteomes" id="UP000016540">
    <property type="component" value="Unassembled WGS sequence"/>
</dbReference>
<evidence type="ECO:0000256" key="1">
    <source>
        <dbReference type="SAM" id="Phobius"/>
    </source>
</evidence>
<dbReference type="STRING" id="1318628.MARLIPOL_18253"/>
<dbReference type="HOGENOM" id="CLU_1978865_0_0_6"/>
<sequence length="126" mass="13988">MTDEQYIEIIKKKHANRKLSGSLGLLVVVAVATWVYFAFNDLNQRAADMAEVGVFLTEGERVTQVQISGVETLISLAHSTGTENGAFLGQFMAFAGLFAVYFLVQIFGGRKERLLLEYYEKSASNQ</sequence>
<keyword evidence="1" id="KW-1133">Transmembrane helix</keyword>
<evidence type="ECO:0000313" key="3">
    <source>
        <dbReference type="Proteomes" id="UP000016540"/>
    </source>
</evidence>
<keyword evidence="1" id="KW-0472">Membrane</keyword>